<evidence type="ECO:0000256" key="1">
    <source>
        <dbReference type="ARBA" id="ARBA00004141"/>
    </source>
</evidence>
<comment type="subcellular location">
    <subcellularLocation>
        <location evidence="1">Membrane</location>
        <topology evidence="1">Multi-pass membrane protein</topology>
    </subcellularLocation>
</comment>
<feature type="transmembrane region" description="Helical" evidence="5">
    <location>
        <begin position="68"/>
        <end position="92"/>
    </location>
</feature>
<protein>
    <submittedName>
        <fullName evidence="6">Uncharacterized protein</fullName>
    </submittedName>
</protein>
<evidence type="ECO:0000256" key="2">
    <source>
        <dbReference type="ARBA" id="ARBA00022692"/>
    </source>
</evidence>
<proteinExistence type="predicted"/>
<feature type="transmembrane region" description="Helical" evidence="5">
    <location>
        <begin position="6"/>
        <end position="25"/>
    </location>
</feature>
<dbReference type="InterPro" id="IPR052561">
    <property type="entry name" value="ComplexI_Subunit1"/>
</dbReference>
<sequence length="320" mass="36011">MVELATLILVLALSSLIYMFIPPLLDGIERKIKADIQSRVGPPTVLQTWYDILKLFSKEMVSQSKPTFFIFALSASLTLLLILSLILTYIIVNPNNTLLEFGTTSTSFLLLSLILVLIISIHAINSLIYTVSSNPFSIIGVFRALTIDLMNEAMFVSFLVIMFSLVINRNSVSIIQLFSHKRTIPLIIVSYIPLVLSTYISSRRLPYDLHEAEPELASGSIIELSGPALGLYIYNHLIERYIVTSIPVTMLILALMGCLNPLLYVLILHLGTSILYLLFGLISFTVGRSRIDMAFKTISLLYIFAILLWIGVYIFEYIYR</sequence>
<keyword evidence="2 5" id="KW-0812">Transmembrane</keyword>
<evidence type="ECO:0000256" key="3">
    <source>
        <dbReference type="ARBA" id="ARBA00022989"/>
    </source>
</evidence>
<dbReference type="InterPro" id="IPR001694">
    <property type="entry name" value="NADH_UbQ_OxRdtase_su1/FPO"/>
</dbReference>
<keyword evidence="3 5" id="KW-1133">Transmembrane helix</keyword>
<feature type="transmembrane region" description="Helical" evidence="5">
    <location>
        <begin position="98"/>
        <end position="119"/>
    </location>
</feature>
<comment type="caution">
    <text evidence="6">The sequence shown here is derived from an EMBL/GenBank/DDBJ whole genome shotgun (WGS) entry which is preliminary data.</text>
</comment>
<dbReference type="PANTHER" id="PTHR43359:SF1">
    <property type="entry name" value="FORMATE HYDROGENLYASE SUBUNIT 4-RELATED"/>
    <property type="match status" value="1"/>
</dbReference>
<dbReference type="PANTHER" id="PTHR43359">
    <property type="entry name" value="FORMATE HYDROGENLYASE SUBUNIT 4"/>
    <property type="match status" value="1"/>
</dbReference>
<feature type="transmembrane region" description="Helical" evidence="5">
    <location>
        <begin position="184"/>
        <end position="201"/>
    </location>
</feature>
<dbReference type="AlphaFoldDB" id="A0A7C4NMW6"/>
<evidence type="ECO:0000256" key="5">
    <source>
        <dbReference type="SAM" id="Phobius"/>
    </source>
</evidence>
<feature type="transmembrane region" description="Helical" evidence="5">
    <location>
        <begin position="241"/>
        <end position="257"/>
    </location>
</feature>
<organism evidence="6">
    <name type="scientific">Staphylothermus marinus</name>
    <dbReference type="NCBI Taxonomy" id="2280"/>
    <lineage>
        <taxon>Archaea</taxon>
        <taxon>Thermoproteota</taxon>
        <taxon>Thermoprotei</taxon>
        <taxon>Desulfurococcales</taxon>
        <taxon>Desulfurococcaceae</taxon>
        <taxon>Staphylothermus</taxon>
    </lineage>
</organism>
<dbReference type="Pfam" id="PF00146">
    <property type="entry name" value="NADHdh"/>
    <property type="match status" value="1"/>
</dbReference>
<evidence type="ECO:0000256" key="4">
    <source>
        <dbReference type="ARBA" id="ARBA00023136"/>
    </source>
</evidence>
<feature type="transmembrane region" description="Helical" evidence="5">
    <location>
        <begin position="263"/>
        <end position="286"/>
    </location>
</feature>
<keyword evidence="4 5" id="KW-0472">Membrane</keyword>
<name>A0A7C4NMW6_STAMA</name>
<evidence type="ECO:0000313" key="6">
    <source>
        <dbReference type="EMBL" id="HGQ74107.1"/>
    </source>
</evidence>
<feature type="transmembrane region" description="Helical" evidence="5">
    <location>
        <begin position="298"/>
        <end position="319"/>
    </location>
</feature>
<dbReference type="GO" id="GO:0005886">
    <property type="term" value="C:plasma membrane"/>
    <property type="evidence" value="ECO:0007669"/>
    <property type="project" value="TreeGrafter"/>
</dbReference>
<accession>A0A7C4NMW6</accession>
<feature type="transmembrane region" description="Helical" evidence="5">
    <location>
        <begin position="153"/>
        <end position="172"/>
    </location>
</feature>
<gene>
    <name evidence="6" type="ORF">ENU20_03410</name>
</gene>
<reference evidence="6" key="1">
    <citation type="journal article" date="2020" name="mSystems">
        <title>Genome- and Community-Level Interaction Insights into Carbon Utilization and Element Cycling Functions of Hydrothermarchaeota in Hydrothermal Sediment.</title>
        <authorList>
            <person name="Zhou Z."/>
            <person name="Liu Y."/>
            <person name="Xu W."/>
            <person name="Pan J."/>
            <person name="Luo Z.H."/>
            <person name="Li M."/>
        </authorList>
    </citation>
    <scope>NUCLEOTIDE SEQUENCE [LARGE SCALE GENOMIC DNA]</scope>
    <source>
        <strain evidence="6">SpSt-648</strain>
    </source>
</reference>
<dbReference type="EMBL" id="DTBP01000022">
    <property type="protein sequence ID" value="HGQ74107.1"/>
    <property type="molecule type" value="Genomic_DNA"/>
</dbReference>